<proteinExistence type="predicted"/>
<reference evidence="2 3" key="2">
    <citation type="submission" date="2015-03" db="EMBL/GenBank/DDBJ databases">
        <authorList>
            <person name="Chan K.-G."/>
        </authorList>
    </citation>
    <scope>NUCLEOTIDE SEQUENCE [LARGE SCALE GENOMIC DNA]</scope>
    <source>
        <strain evidence="2 3">RB-25</strain>
    </source>
</reference>
<dbReference type="HOGENOM" id="CLU_2636048_0_0_6"/>
<feature type="chain" id="PRO_5004792506" evidence="1">
    <location>
        <begin position="25"/>
        <end position="77"/>
    </location>
</feature>
<dbReference type="Proteomes" id="UP000019030">
    <property type="component" value="Chromosome"/>
</dbReference>
<feature type="signal peptide" evidence="1">
    <location>
        <begin position="1"/>
        <end position="24"/>
    </location>
</feature>
<evidence type="ECO:0000256" key="1">
    <source>
        <dbReference type="SAM" id="SignalP"/>
    </source>
</evidence>
<dbReference type="OrthoDB" id="6507291at2"/>
<name>W0LFL3_9GAMM</name>
<organism evidence="2 3">
    <name type="scientific">Chania multitudinisentens RB-25</name>
    <dbReference type="NCBI Taxonomy" id="1441930"/>
    <lineage>
        <taxon>Bacteria</taxon>
        <taxon>Pseudomonadati</taxon>
        <taxon>Pseudomonadota</taxon>
        <taxon>Gammaproteobacteria</taxon>
        <taxon>Enterobacterales</taxon>
        <taxon>Yersiniaceae</taxon>
        <taxon>Chania</taxon>
    </lineage>
</organism>
<dbReference type="PATRIC" id="fig|1441930.4.peg.934"/>
<dbReference type="RefSeq" id="WP_024912691.1">
    <property type="nucleotide sequence ID" value="NZ_CP007044.2"/>
</dbReference>
<keyword evidence="1" id="KW-0732">Signal</keyword>
<evidence type="ECO:0000313" key="2">
    <source>
        <dbReference type="EMBL" id="AHG22658.1"/>
    </source>
</evidence>
<dbReference type="STRING" id="1441930.Z042_04680"/>
<accession>W0LFL3</accession>
<dbReference type="AlphaFoldDB" id="W0LFL3"/>
<keyword evidence="3" id="KW-1185">Reference proteome</keyword>
<protein>
    <submittedName>
        <fullName evidence="2">Uncharacterized protein</fullName>
    </submittedName>
</protein>
<reference evidence="2 3" key="1">
    <citation type="submission" date="2014-01" db="EMBL/GenBank/DDBJ databases">
        <title>Isolation of Serratia multitudinisentens RB-25 from Ex-Landfill site.</title>
        <authorList>
            <person name="Robson E.H.J."/>
        </authorList>
    </citation>
    <scope>NUCLEOTIDE SEQUENCE [LARGE SCALE GENOMIC DNA]</scope>
    <source>
        <strain evidence="2 3">RB-25</strain>
    </source>
</reference>
<dbReference type="EMBL" id="CP007044">
    <property type="protein sequence ID" value="AHG22658.1"/>
    <property type="molecule type" value="Genomic_DNA"/>
</dbReference>
<sequence length="77" mass="8580">MQTFARALWACANFLLSLSGDVIATGNGGKLLLEIDWVYNNYHSFVDLDLAMSSGALRKRRYNRAIFLLQAALIGDK</sequence>
<evidence type="ECO:0000313" key="3">
    <source>
        <dbReference type="Proteomes" id="UP000019030"/>
    </source>
</evidence>
<gene>
    <name evidence="2" type="ORF">Z042_04680</name>
</gene>
<dbReference type="KEGG" id="sfo:Z042_04680"/>